<keyword evidence="13" id="KW-1185">Reference proteome</keyword>
<feature type="compositionally biased region" description="Polar residues" evidence="10">
    <location>
        <begin position="15"/>
        <end position="24"/>
    </location>
</feature>
<dbReference type="OrthoDB" id="2436196at2"/>
<evidence type="ECO:0000259" key="11">
    <source>
        <dbReference type="PROSITE" id="PS51186"/>
    </source>
</evidence>
<evidence type="ECO:0000256" key="7">
    <source>
        <dbReference type="ARBA" id="ARBA00023315"/>
    </source>
</evidence>
<evidence type="ECO:0000256" key="1">
    <source>
        <dbReference type="ARBA" id="ARBA00003741"/>
    </source>
</evidence>
<reference evidence="12 13" key="1">
    <citation type="journal article" date="2017" name="Elife">
        <title>Extensive horizontal gene transfer in cheese-associated bacteria.</title>
        <authorList>
            <person name="Bonham K.S."/>
            <person name="Wolfe B.E."/>
            <person name="Dutton R.J."/>
        </authorList>
    </citation>
    <scope>NUCLEOTIDE SEQUENCE [LARGE SCALE GENOMIC DNA]</scope>
    <source>
        <strain evidence="12 13">341_9</strain>
    </source>
</reference>
<dbReference type="CDD" id="cd04301">
    <property type="entry name" value="NAT_SF"/>
    <property type="match status" value="1"/>
</dbReference>
<comment type="pathway">
    <text evidence="2 9">Amine and polyamine biosynthesis; ectoine biosynthesis; L-ectoine from L-aspartate 4-semialdehyde: step 2/3.</text>
</comment>
<evidence type="ECO:0000256" key="2">
    <source>
        <dbReference type="ARBA" id="ARBA00004978"/>
    </source>
</evidence>
<evidence type="ECO:0000313" key="13">
    <source>
        <dbReference type="Proteomes" id="UP000218598"/>
    </source>
</evidence>
<feature type="domain" description="N-acetyltransferase" evidence="11">
    <location>
        <begin position="25"/>
        <end position="184"/>
    </location>
</feature>
<keyword evidence="6 9" id="KW-0808">Transferase</keyword>
<evidence type="ECO:0000256" key="8">
    <source>
        <dbReference type="ARBA" id="ARBA00048924"/>
    </source>
</evidence>
<evidence type="ECO:0000256" key="3">
    <source>
        <dbReference type="ARBA" id="ARBA00010712"/>
    </source>
</evidence>
<dbReference type="GO" id="GO:0033816">
    <property type="term" value="F:diaminobutyrate acetyltransferase activity"/>
    <property type="evidence" value="ECO:0007669"/>
    <property type="project" value="UniProtKB-EC"/>
</dbReference>
<dbReference type="SUPFAM" id="SSF55729">
    <property type="entry name" value="Acyl-CoA N-acyltransferases (Nat)"/>
    <property type="match status" value="1"/>
</dbReference>
<organism evidence="12 13">
    <name type="scientific">Brachybacterium alimentarium</name>
    <dbReference type="NCBI Taxonomy" id="47845"/>
    <lineage>
        <taxon>Bacteria</taxon>
        <taxon>Bacillati</taxon>
        <taxon>Actinomycetota</taxon>
        <taxon>Actinomycetes</taxon>
        <taxon>Micrococcales</taxon>
        <taxon>Dermabacteraceae</taxon>
        <taxon>Brachybacterium</taxon>
    </lineage>
</organism>
<sequence length="185" mass="20383">MGQLTTRSDDHPSPRGTTRSTAESSDLEIITPVHRDGAQMWRVARDSGTLDLNTSYAYLLLARDFAQTSRIAMLDGEVAGFVVGYLRPTDPGCLFIWQIAVDESARGRRVAARMLDDLLTGLPGVRTLETTITEDNAASQRLFASFAERHDAQHRIEPLFEESDFPDTGHDAELLHVIEGLTPGS</sequence>
<evidence type="ECO:0000313" key="12">
    <source>
        <dbReference type="EMBL" id="PCC37820.1"/>
    </source>
</evidence>
<evidence type="ECO:0000256" key="4">
    <source>
        <dbReference type="ARBA" id="ARBA00012355"/>
    </source>
</evidence>
<proteinExistence type="inferred from homology"/>
<dbReference type="InterPro" id="IPR000182">
    <property type="entry name" value="GNAT_dom"/>
</dbReference>
<dbReference type="NCBIfam" id="TIGR02406">
    <property type="entry name" value="ectoine_EctA"/>
    <property type="match status" value="1"/>
</dbReference>
<dbReference type="InterPro" id="IPR016181">
    <property type="entry name" value="Acyl_CoA_acyltransferase"/>
</dbReference>
<dbReference type="Pfam" id="PF00583">
    <property type="entry name" value="Acetyltransf_1"/>
    <property type="match status" value="1"/>
</dbReference>
<comment type="function">
    <text evidence="1 9">Catalyzes the acetylation of L-2,4-diaminobutyrate (DABA) to gamma-N-acetyl-alpha,gamma-diaminobutyric acid (ADABA) with acetyl coenzyme A.</text>
</comment>
<comment type="caution">
    <text evidence="12">The sequence shown here is derived from an EMBL/GenBank/DDBJ whole genome shotgun (WGS) entry which is preliminary data.</text>
</comment>
<dbReference type="Proteomes" id="UP000218598">
    <property type="component" value="Unassembled WGS sequence"/>
</dbReference>
<dbReference type="GO" id="GO:0019491">
    <property type="term" value="P:ectoine biosynthetic process"/>
    <property type="evidence" value="ECO:0007669"/>
    <property type="project" value="UniProtKB-UniPathway"/>
</dbReference>
<comment type="similarity">
    <text evidence="3 9">Belongs to the acetyltransferase family. EctA subfamily.</text>
</comment>
<dbReference type="AlphaFoldDB" id="A0A2A3YES7"/>
<evidence type="ECO:0000256" key="10">
    <source>
        <dbReference type="SAM" id="MobiDB-lite"/>
    </source>
</evidence>
<dbReference type="InterPro" id="IPR012772">
    <property type="entry name" value="Ectoine_EctA"/>
</dbReference>
<dbReference type="Gene3D" id="3.40.630.30">
    <property type="match status" value="1"/>
</dbReference>
<feature type="region of interest" description="Disordered" evidence="10">
    <location>
        <begin position="1"/>
        <end position="27"/>
    </location>
</feature>
<accession>A0A2A3YES7</accession>
<comment type="catalytic activity">
    <reaction evidence="8 9">
        <text>L-2,4-diaminobutanoate + acetyl-CoA = (2S)-4-acetamido-2-aminobutanoate + CoA + H(+)</text>
        <dbReference type="Rhea" id="RHEA:16901"/>
        <dbReference type="ChEBI" id="CHEBI:15378"/>
        <dbReference type="ChEBI" id="CHEBI:57287"/>
        <dbReference type="ChEBI" id="CHEBI:57288"/>
        <dbReference type="ChEBI" id="CHEBI:58761"/>
        <dbReference type="ChEBI" id="CHEBI:58929"/>
        <dbReference type="EC" id="2.3.1.178"/>
    </reaction>
</comment>
<evidence type="ECO:0000256" key="6">
    <source>
        <dbReference type="ARBA" id="ARBA00022679"/>
    </source>
</evidence>
<evidence type="ECO:0000256" key="9">
    <source>
        <dbReference type="RuleBase" id="RU365045"/>
    </source>
</evidence>
<dbReference type="EMBL" id="NRGR01000035">
    <property type="protein sequence ID" value="PCC37820.1"/>
    <property type="molecule type" value="Genomic_DNA"/>
</dbReference>
<keyword evidence="7 9" id="KW-0012">Acyltransferase</keyword>
<dbReference type="UniPathway" id="UPA00067">
    <property type="reaction ID" value="UER00122"/>
</dbReference>
<dbReference type="EC" id="2.3.1.178" evidence="4 9"/>
<name>A0A2A3YES7_9MICO</name>
<protein>
    <recommendedName>
        <fullName evidence="5 9">L-2,4-diaminobutyric acid acetyltransferase</fullName>
        <shortName evidence="9">DABA acetyltransferase</shortName>
        <ecNumber evidence="4 9">2.3.1.178</ecNumber>
    </recommendedName>
</protein>
<evidence type="ECO:0000256" key="5">
    <source>
        <dbReference type="ARBA" id="ARBA00017935"/>
    </source>
</evidence>
<dbReference type="PROSITE" id="PS51186">
    <property type="entry name" value="GNAT"/>
    <property type="match status" value="1"/>
</dbReference>
<gene>
    <name evidence="9 12" type="primary">ectA</name>
    <name evidence="12" type="ORF">CIK66_17235</name>
</gene>